<dbReference type="Proteomes" id="UP000323386">
    <property type="component" value="Unassembled WGS sequence"/>
</dbReference>
<feature type="region of interest" description="Disordered" evidence="3">
    <location>
        <begin position="1"/>
        <end position="203"/>
    </location>
</feature>
<dbReference type="InterPro" id="IPR036875">
    <property type="entry name" value="Znf_CCHC_sf"/>
</dbReference>
<name>A0A5C3F541_9BASI</name>
<dbReference type="InterPro" id="IPR009730">
    <property type="entry name" value="MFAP1_C"/>
</dbReference>
<keyword evidence="1" id="KW-0507">mRNA processing</keyword>
<evidence type="ECO:0000313" key="5">
    <source>
        <dbReference type="EMBL" id="SPO39608.1"/>
    </source>
</evidence>
<evidence type="ECO:0000259" key="4">
    <source>
        <dbReference type="PROSITE" id="PS50158"/>
    </source>
</evidence>
<evidence type="ECO:0000256" key="1">
    <source>
        <dbReference type="ARBA" id="ARBA00022664"/>
    </source>
</evidence>
<evidence type="ECO:0000313" key="6">
    <source>
        <dbReference type="Proteomes" id="UP000323386"/>
    </source>
</evidence>
<feature type="domain" description="CCHC-type" evidence="4">
    <location>
        <begin position="393"/>
        <end position="407"/>
    </location>
</feature>
<feature type="compositionally biased region" description="Polar residues" evidence="3">
    <location>
        <begin position="552"/>
        <end position="566"/>
    </location>
</feature>
<keyword evidence="2" id="KW-0479">Metal-binding</keyword>
<reference evidence="5 6" key="1">
    <citation type="submission" date="2018-03" db="EMBL/GenBank/DDBJ databases">
        <authorList>
            <person name="Guldener U."/>
        </authorList>
    </citation>
    <scope>NUCLEOTIDE SEQUENCE [LARGE SCALE GENOMIC DNA]</scope>
    <source>
        <strain evidence="5 6">DAOM196992</strain>
    </source>
</reference>
<feature type="compositionally biased region" description="Acidic residues" evidence="3">
    <location>
        <begin position="103"/>
        <end position="113"/>
    </location>
</feature>
<feature type="compositionally biased region" description="Low complexity" evidence="3">
    <location>
        <begin position="176"/>
        <end position="203"/>
    </location>
</feature>
<keyword evidence="2" id="KW-0863">Zinc-finger</keyword>
<accession>A0A5C3F541</accession>
<dbReference type="PROSITE" id="PS50158">
    <property type="entry name" value="ZF_CCHC"/>
    <property type="match status" value="1"/>
</dbReference>
<protein>
    <recommendedName>
        <fullName evidence="4">CCHC-type domain-containing protein</fullName>
    </recommendedName>
</protein>
<feature type="compositionally biased region" description="Low complexity" evidence="3">
    <location>
        <begin position="53"/>
        <end position="65"/>
    </location>
</feature>
<dbReference type="GO" id="GO:0008270">
    <property type="term" value="F:zinc ion binding"/>
    <property type="evidence" value="ECO:0007669"/>
    <property type="project" value="UniProtKB-KW"/>
</dbReference>
<dbReference type="Pfam" id="PF06991">
    <property type="entry name" value="MFAP1"/>
    <property type="match status" value="1"/>
</dbReference>
<dbReference type="EMBL" id="OOIP01000015">
    <property type="protein sequence ID" value="SPO39608.1"/>
    <property type="molecule type" value="Genomic_DNA"/>
</dbReference>
<dbReference type="Pfam" id="PF00098">
    <property type="entry name" value="zf-CCHC"/>
    <property type="match status" value="1"/>
</dbReference>
<keyword evidence="6" id="KW-1185">Reference proteome</keyword>
<feature type="compositionally biased region" description="Basic and acidic residues" evidence="3">
    <location>
        <begin position="222"/>
        <end position="246"/>
    </location>
</feature>
<organism evidence="5 6">
    <name type="scientific">Pseudozyma flocculosa</name>
    <dbReference type="NCBI Taxonomy" id="84751"/>
    <lineage>
        <taxon>Eukaryota</taxon>
        <taxon>Fungi</taxon>
        <taxon>Dikarya</taxon>
        <taxon>Basidiomycota</taxon>
        <taxon>Ustilaginomycotina</taxon>
        <taxon>Ustilaginomycetes</taxon>
        <taxon>Ustilaginales</taxon>
        <taxon>Ustilaginaceae</taxon>
        <taxon>Pseudozyma</taxon>
    </lineage>
</organism>
<dbReference type="SUPFAM" id="SSF57756">
    <property type="entry name" value="Retrovirus zinc finger-like domains"/>
    <property type="match status" value="1"/>
</dbReference>
<dbReference type="PANTHER" id="PTHR15327">
    <property type="entry name" value="MICROFIBRIL-ASSOCIATED PROTEIN"/>
    <property type="match status" value="1"/>
</dbReference>
<dbReference type="GO" id="GO:0006397">
    <property type="term" value="P:mRNA processing"/>
    <property type="evidence" value="ECO:0007669"/>
    <property type="project" value="UniProtKB-KW"/>
</dbReference>
<feature type="region of interest" description="Disordered" evidence="3">
    <location>
        <begin position="220"/>
        <end position="246"/>
    </location>
</feature>
<feature type="compositionally biased region" description="Acidic residues" evidence="3">
    <location>
        <begin position="139"/>
        <end position="157"/>
    </location>
</feature>
<dbReference type="InterPro" id="IPR033194">
    <property type="entry name" value="MFAP1"/>
</dbReference>
<feature type="compositionally biased region" description="Acidic residues" evidence="3">
    <location>
        <begin position="39"/>
        <end position="49"/>
    </location>
</feature>
<keyword evidence="2" id="KW-0862">Zinc</keyword>
<feature type="region of interest" description="Disordered" evidence="3">
    <location>
        <begin position="263"/>
        <end position="308"/>
    </location>
</feature>
<dbReference type="OrthoDB" id="1111734at2759"/>
<feature type="compositionally biased region" description="Basic and acidic residues" evidence="3">
    <location>
        <begin position="263"/>
        <end position="306"/>
    </location>
</feature>
<evidence type="ECO:0000256" key="3">
    <source>
        <dbReference type="SAM" id="MobiDB-lite"/>
    </source>
</evidence>
<dbReference type="SMART" id="SM00343">
    <property type="entry name" value="ZnF_C2HC"/>
    <property type="match status" value="1"/>
</dbReference>
<feature type="region of interest" description="Disordered" evidence="3">
    <location>
        <begin position="537"/>
        <end position="566"/>
    </location>
</feature>
<sequence>MAPPPPRPAAAGAGGHRVARAATRYRPGKAPVAGVDPADLSDSDYDEQDHADASAAAAAATAAGASNTLGQGVAVTSFGPSTTTRKVDLSLKSAQPGQGTDSSEYETDSEQDEPPPRPVFRAPGKSEPQVKQESSSGEYESDSEEGESSEEEEEEEEVKPMLKPVFVSKRQREAQASAPGTDPAAPTAAPGTATTSDASAAAAEAALLARRQESHALAAARIRAELAEKEHQETKPDLDDTDGKDPDAEFQAWRIRELERIKRDREALEEKRREKDEIERRREMPEEERLKEDMERAQKSREDKKRGQQGFMQRYYHKGGFFQDMDILKRDYSAPTESEAIDKTKLPKIMQVRNYGQAKRSKWTHLANEDTSRLAQRSPALGNGSAGGGGGGCFHCGAEGHLKRDCPVLLGGGGGDGGERAGLRSTGTGANSLTDTTIKGRKSGRDLALALARVLHGAQEGRDASTTTTTATATTVEGDIATIGHVTVDTTARGGGTGWMTSADDAGIEMRTTTRTWRRRSGGDGDIVVRPRRLRRGIIGTGSESGIDETRTPTSASANASGNEPR</sequence>
<proteinExistence type="predicted"/>
<dbReference type="AlphaFoldDB" id="A0A5C3F541"/>
<dbReference type="GO" id="GO:0003676">
    <property type="term" value="F:nucleic acid binding"/>
    <property type="evidence" value="ECO:0007669"/>
    <property type="project" value="InterPro"/>
</dbReference>
<feature type="compositionally biased region" description="Polar residues" evidence="3">
    <location>
        <begin position="92"/>
        <end position="102"/>
    </location>
</feature>
<dbReference type="InterPro" id="IPR001878">
    <property type="entry name" value="Znf_CCHC"/>
</dbReference>
<evidence type="ECO:0000256" key="2">
    <source>
        <dbReference type="PROSITE-ProRule" id="PRU00047"/>
    </source>
</evidence>
<gene>
    <name evidence="5" type="ORF">PSFLO_05089</name>
</gene>